<accession>I3D5C8</accession>
<evidence type="ECO:0000313" key="2">
    <source>
        <dbReference type="EMBL" id="EIJ66921.1"/>
    </source>
</evidence>
<proteinExistence type="predicted"/>
<organism evidence="2 3">
    <name type="scientific">Candidatus Nitrosopumilus salarius BD31</name>
    <dbReference type="NCBI Taxonomy" id="859350"/>
    <lineage>
        <taxon>Archaea</taxon>
        <taxon>Nitrososphaerota</taxon>
        <taxon>Nitrososphaeria</taxon>
        <taxon>Nitrosopumilales</taxon>
        <taxon>Nitrosopumilaceae</taxon>
        <taxon>Nitrosopumilus</taxon>
    </lineage>
</organism>
<comment type="caution">
    <text evidence="2">The sequence shown here is derived from an EMBL/GenBank/DDBJ whole genome shotgun (WGS) entry which is preliminary data.</text>
</comment>
<dbReference type="Pfam" id="PF01973">
    <property type="entry name" value="MptE-like"/>
    <property type="match status" value="1"/>
</dbReference>
<dbReference type="PANTHER" id="PTHR41786">
    <property type="entry name" value="MOTILITY ACCESSORY FACTOR MAF"/>
    <property type="match status" value="1"/>
</dbReference>
<gene>
    <name evidence="2" type="ORF">BD31_I0461</name>
</gene>
<reference evidence="2 3" key="1">
    <citation type="journal article" date="2012" name="J. Bacteriol.">
        <title>Genome sequence of "Candidatus Nitrosopumilus salaria" BD31, an ammonia-oxidizing archaeon from the San Francisco Bay estuary.</title>
        <authorList>
            <person name="Mosier A.C."/>
            <person name="Allen E.E."/>
            <person name="Kim M."/>
            <person name="Ferriera S."/>
            <person name="Francis C.A."/>
        </authorList>
    </citation>
    <scope>NUCLEOTIDE SEQUENCE [LARGE SCALE GENOMIC DNA]</scope>
    <source>
        <strain evidence="2 3">BD31</strain>
    </source>
</reference>
<dbReference type="Proteomes" id="UP000003423">
    <property type="component" value="Unassembled WGS sequence"/>
</dbReference>
<evidence type="ECO:0000313" key="3">
    <source>
        <dbReference type="Proteomes" id="UP000003423"/>
    </source>
</evidence>
<dbReference type="EMBL" id="AEXL02000016">
    <property type="protein sequence ID" value="EIJ66921.1"/>
    <property type="molecule type" value="Genomic_DNA"/>
</dbReference>
<dbReference type="RefSeq" id="WP_008296875.1">
    <property type="nucleotide sequence ID" value="NZ_AEXL02000016.1"/>
</dbReference>
<keyword evidence="3" id="KW-1185">Reference proteome</keyword>
<evidence type="ECO:0000259" key="1">
    <source>
        <dbReference type="Pfam" id="PF01973"/>
    </source>
</evidence>
<name>I3D5C8_9ARCH</name>
<dbReference type="AlphaFoldDB" id="I3D5C8"/>
<feature type="domain" description="6-hydroxymethylpterin diphosphokinase MptE-like" evidence="1">
    <location>
        <begin position="25"/>
        <end position="225"/>
    </location>
</feature>
<protein>
    <recommendedName>
        <fullName evidence="1">6-hydroxymethylpterin diphosphokinase MptE-like domain-containing protein</fullName>
    </recommendedName>
</protein>
<dbReference type="InterPro" id="IPR002826">
    <property type="entry name" value="MptE-like"/>
</dbReference>
<dbReference type="PANTHER" id="PTHR41786:SF1">
    <property type="entry name" value="6-HYDROXYMETHYLPTERIN DIPHOSPHOKINASE MPTE-LIKE DOMAIN-CONTAINING PROTEIN"/>
    <property type="match status" value="1"/>
</dbReference>
<dbReference type="PATRIC" id="fig|859350.6.peg.119"/>
<sequence>MNLKESIENTMKETHYKSFDQWVQNFALNLPNIWNETSAKEICHINSEYDQKSSAIVIGRGPSIDKHEHLKVLAESNYKGNIICCDGKLVDALNAGVTPTKFPKFFVTSIEPYSGIRKHYDDPIIDKYGDQIKGVFSVLTDPSVVDRARKSRIKIHWMHSLFDYNEGKKSFNHISALMVRAKNHSNGLPAIQTGGNVGTSSWFVGWKILKCSTVALIGLNHGWEEDDSWEKIISHGNYYDSSKGVDRDSPTFKKLFKKIYNPDFGCYCILDPLFQFYSTAFKEFISRSPKWLTTINATEGGSIFGDRIHGMKFKEFLKKYSN</sequence>